<reference evidence="2 3" key="1">
    <citation type="submission" date="2024-09" db="EMBL/GenBank/DDBJ databases">
        <title>Genome sequencing and assembly of Phytophthora oleae, isolate VK10A, causative agent of rot of olive drupes.</title>
        <authorList>
            <person name="Conti Taguali S."/>
            <person name="Riolo M."/>
            <person name="La Spada F."/>
            <person name="Cacciola S.O."/>
            <person name="Dionisio G."/>
        </authorList>
    </citation>
    <scope>NUCLEOTIDE SEQUENCE [LARGE SCALE GENOMIC DNA]</scope>
    <source>
        <strain evidence="2 3">VK10A</strain>
    </source>
</reference>
<feature type="compositionally biased region" description="Basic and acidic residues" evidence="1">
    <location>
        <begin position="32"/>
        <end position="41"/>
    </location>
</feature>
<gene>
    <name evidence="2" type="ORF">V7S43_009447</name>
</gene>
<name>A0ABD3FI87_9STRA</name>
<keyword evidence="3" id="KW-1185">Reference proteome</keyword>
<evidence type="ECO:0000256" key="1">
    <source>
        <dbReference type="SAM" id="MobiDB-lite"/>
    </source>
</evidence>
<dbReference type="AlphaFoldDB" id="A0ABD3FI87"/>
<evidence type="ECO:0000313" key="3">
    <source>
        <dbReference type="Proteomes" id="UP001632037"/>
    </source>
</evidence>
<evidence type="ECO:0000313" key="2">
    <source>
        <dbReference type="EMBL" id="KAL3665411.1"/>
    </source>
</evidence>
<dbReference type="EMBL" id="JBIMZQ010000020">
    <property type="protein sequence ID" value="KAL3665411.1"/>
    <property type="molecule type" value="Genomic_DNA"/>
</dbReference>
<dbReference type="Proteomes" id="UP001632037">
    <property type="component" value="Unassembled WGS sequence"/>
</dbReference>
<sequence>MLVGCFDESLRKRRLTSPRSPQLQKLPGGDSNRQRVKERREEAIVRQCEQQVRGELQNQQLQSRERFLYRWHHIRNFYAIVSELMAKRSENLGNKSKLPPAGGRKPPYVKKESTDSLTPAPLHTLTAMAWLIDVAREFRQGFATHLVTLPQMEIAIGKALHLSPPTVKIISCLRNIFQSFQQPESSTMDYRELLSALFVLDRWREGEKKMVARWFHEFAFPLAENSAAIGDMKMAIRGADLQRILFVPCGDEADEAKMQPFVTDLLAAMTQRGRGFIAEPMFWEYFESHPKLLETIKTLCWKRLTDDTRLTFYQDVYLHAKERFVEEEARVRFEKALEMWRTREPRQRLARWKSFVTNRKLVRRGDMHFRACSAVKLVRGFKGNLKRRQEMRNLVQKAVKQRHLSLMRFTFQPWTLFWRSMQFL</sequence>
<feature type="region of interest" description="Disordered" evidence="1">
    <location>
        <begin position="14"/>
        <end position="41"/>
    </location>
</feature>
<accession>A0ABD3FI87</accession>
<feature type="region of interest" description="Disordered" evidence="1">
    <location>
        <begin position="92"/>
        <end position="116"/>
    </location>
</feature>
<proteinExistence type="predicted"/>
<comment type="caution">
    <text evidence="2">The sequence shown here is derived from an EMBL/GenBank/DDBJ whole genome shotgun (WGS) entry which is preliminary data.</text>
</comment>
<protein>
    <submittedName>
        <fullName evidence="2">Uncharacterized protein</fullName>
    </submittedName>
</protein>
<organism evidence="2 3">
    <name type="scientific">Phytophthora oleae</name>
    <dbReference type="NCBI Taxonomy" id="2107226"/>
    <lineage>
        <taxon>Eukaryota</taxon>
        <taxon>Sar</taxon>
        <taxon>Stramenopiles</taxon>
        <taxon>Oomycota</taxon>
        <taxon>Peronosporomycetes</taxon>
        <taxon>Peronosporales</taxon>
        <taxon>Peronosporaceae</taxon>
        <taxon>Phytophthora</taxon>
    </lineage>
</organism>